<evidence type="ECO:0000313" key="2">
    <source>
        <dbReference type="EMBL" id="TWI32838.1"/>
    </source>
</evidence>
<dbReference type="Proteomes" id="UP000316225">
    <property type="component" value="Unassembled WGS sequence"/>
</dbReference>
<keyword evidence="3" id="KW-1185">Reference proteome</keyword>
<accession>A0A562NL05</accession>
<dbReference type="AlphaFoldDB" id="A0A562NL05"/>
<reference evidence="2 3" key="1">
    <citation type="journal article" date="2015" name="Stand. Genomic Sci.">
        <title>Genomic Encyclopedia of Bacterial and Archaeal Type Strains, Phase III: the genomes of soil and plant-associated and newly described type strains.</title>
        <authorList>
            <person name="Whitman W.B."/>
            <person name="Woyke T."/>
            <person name="Klenk H.P."/>
            <person name="Zhou Y."/>
            <person name="Lilburn T.G."/>
            <person name="Beck B.J."/>
            <person name="De Vos P."/>
            <person name="Vandamme P."/>
            <person name="Eisen J.A."/>
            <person name="Garrity G."/>
            <person name="Hugenholtz P."/>
            <person name="Kyrpides N.C."/>
        </authorList>
    </citation>
    <scope>NUCLEOTIDE SEQUENCE [LARGE SCALE GENOMIC DNA]</scope>
    <source>
        <strain evidence="2 3">CGMCC 1.5364</strain>
    </source>
</reference>
<proteinExistence type="predicted"/>
<organism evidence="2 3">
    <name type="scientific">Paracoccus sulfuroxidans</name>
    <dbReference type="NCBI Taxonomy" id="384678"/>
    <lineage>
        <taxon>Bacteria</taxon>
        <taxon>Pseudomonadati</taxon>
        <taxon>Pseudomonadota</taxon>
        <taxon>Alphaproteobacteria</taxon>
        <taxon>Rhodobacterales</taxon>
        <taxon>Paracoccaceae</taxon>
        <taxon>Paracoccus</taxon>
    </lineage>
</organism>
<gene>
    <name evidence="2" type="ORF">IQ24_02716</name>
</gene>
<evidence type="ECO:0000313" key="3">
    <source>
        <dbReference type="Proteomes" id="UP000316225"/>
    </source>
</evidence>
<sequence>MSASVCASQTAPWLTVAEGAPTGRALTDFLQRLCFQPAPTLWPDQSEDGCFALLEAARYPDLPEVLEASGLEHACLFKRQAYEELRDVAPFLVRLEPEHLFTRRLLTPASEDAPHWQRWGRGVALIRSDQGLEELLRHFRKYTRIFDPSQKRWTYFRFYAPETLRSLIAHMQPPAFETFSRPFRFLLTEGRGAEPVLLGADRARLCAFIDQCRPPC</sequence>
<dbReference type="EMBL" id="VLKU01000008">
    <property type="protein sequence ID" value="TWI32838.1"/>
    <property type="molecule type" value="Genomic_DNA"/>
</dbReference>
<comment type="caution">
    <text evidence="2">The sequence shown here is derived from an EMBL/GenBank/DDBJ whole genome shotgun (WGS) entry which is preliminary data.</text>
</comment>
<dbReference type="InterPro" id="IPR025391">
    <property type="entry name" value="DUF4123"/>
</dbReference>
<feature type="domain" description="DUF4123" evidence="1">
    <location>
        <begin position="50"/>
        <end position="174"/>
    </location>
</feature>
<dbReference type="OrthoDB" id="6431152at2"/>
<dbReference type="Pfam" id="PF13503">
    <property type="entry name" value="DUF4123"/>
    <property type="match status" value="1"/>
</dbReference>
<protein>
    <submittedName>
        <fullName evidence="2">Uncharacterized protein DUF4123</fullName>
    </submittedName>
</protein>
<dbReference type="RefSeq" id="WP_145398682.1">
    <property type="nucleotide sequence ID" value="NZ_VLKU01000008.1"/>
</dbReference>
<evidence type="ECO:0000259" key="1">
    <source>
        <dbReference type="Pfam" id="PF13503"/>
    </source>
</evidence>
<name>A0A562NL05_9RHOB</name>